<dbReference type="Gene3D" id="1.10.10.10">
    <property type="entry name" value="Winged helix-like DNA-binding domain superfamily/Winged helix DNA-binding domain"/>
    <property type="match status" value="1"/>
</dbReference>
<dbReference type="InterPro" id="IPR010776">
    <property type="entry name" value="Hop2_WH_dom"/>
</dbReference>
<keyword evidence="4 8" id="KW-0175">Coiled coil</keyword>
<keyword evidence="6" id="KW-0539">Nucleus</keyword>
<dbReference type="GO" id="GO:0007129">
    <property type="term" value="P:homologous chromosome pairing at meiosis"/>
    <property type="evidence" value="ECO:0007669"/>
    <property type="project" value="TreeGrafter"/>
</dbReference>
<dbReference type="Pfam" id="PF07106">
    <property type="entry name" value="WHD_TBPIP"/>
    <property type="match status" value="1"/>
</dbReference>
<evidence type="ECO:0000256" key="5">
    <source>
        <dbReference type="ARBA" id="ARBA00023172"/>
    </source>
</evidence>
<dbReference type="InterPro" id="IPR040661">
    <property type="entry name" value="LZ3wCH"/>
</dbReference>
<dbReference type="PANTHER" id="PTHR15938:SF0">
    <property type="entry name" value="HOMOLOGOUS-PAIRING PROTEIN 2 HOMOLOG"/>
    <property type="match status" value="1"/>
</dbReference>
<evidence type="ECO:0000259" key="10">
    <source>
        <dbReference type="Pfam" id="PF18517"/>
    </source>
</evidence>
<accession>A0AA88I2Q5</accession>
<evidence type="ECO:0000256" key="2">
    <source>
        <dbReference type="ARBA" id="ARBA00007922"/>
    </source>
</evidence>
<protein>
    <recommendedName>
        <fullName evidence="3">Homologous-pairing protein 2 homolog</fullName>
    </recommendedName>
</protein>
<evidence type="ECO:0000256" key="3">
    <source>
        <dbReference type="ARBA" id="ARBA00016093"/>
    </source>
</evidence>
<keyword evidence="12" id="KW-1185">Reference proteome</keyword>
<comment type="similarity">
    <text evidence="2">Belongs to the HOP2 family.</text>
</comment>
<evidence type="ECO:0000313" key="12">
    <source>
        <dbReference type="Proteomes" id="UP001187531"/>
    </source>
</evidence>
<dbReference type="Pfam" id="PF18517">
    <property type="entry name" value="LZ3wCH"/>
    <property type="match status" value="1"/>
</dbReference>
<keyword evidence="7" id="KW-0469">Meiosis</keyword>
<dbReference type="Proteomes" id="UP001187531">
    <property type="component" value="Unassembled WGS sequence"/>
</dbReference>
<feature type="coiled-coil region" evidence="8">
    <location>
        <begin position="81"/>
        <end position="145"/>
    </location>
</feature>
<dbReference type="AlphaFoldDB" id="A0AA88I2Q5"/>
<evidence type="ECO:0000259" key="9">
    <source>
        <dbReference type="Pfam" id="PF07106"/>
    </source>
</evidence>
<gene>
    <name evidence="11" type="ORF">QYM36_007295</name>
</gene>
<proteinExistence type="inferred from homology"/>
<evidence type="ECO:0000313" key="11">
    <source>
        <dbReference type="EMBL" id="KAK2717106.1"/>
    </source>
</evidence>
<dbReference type="GO" id="GO:0120231">
    <property type="term" value="C:DNA recombinase auxiliary factor complex"/>
    <property type="evidence" value="ECO:0007669"/>
    <property type="project" value="TreeGrafter"/>
</dbReference>
<dbReference type="InterPro" id="IPR036388">
    <property type="entry name" value="WH-like_DNA-bd_sf"/>
</dbReference>
<feature type="domain" description="Leucine zipper with capping helix" evidence="10">
    <location>
        <begin position="151"/>
        <end position="205"/>
    </location>
</feature>
<dbReference type="GO" id="GO:0000794">
    <property type="term" value="C:condensed nuclear chromosome"/>
    <property type="evidence" value="ECO:0007669"/>
    <property type="project" value="TreeGrafter"/>
</dbReference>
<keyword evidence="5" id="KW-0233">DNA recombination</keyword>
<reference evidence="11" key="1">
    <citation type="submission" date="2023-07" db="EMBL/GenBank/DDBJ databases">
        <title>Chromosome-level genome assembly of Artemia franciscana.</title>
        <authorList>
            <person name="Jo E."/>
        </authorList>
    </citation>
    <scope>NUCLEOTIDE SEQUENCE</scope>
    <source>
        <tissue evidence="11">Whole body</tissue>
    </source>
</reference>
<evidence type="ECO:0000256" key="8">
    <source>
        <dbReference type="SAM" id="Coils"/>
    </source>
</evidence>
<evidence type="ECO:0000256" key="1">
    <source>
        <dbReference type="ARBA" id="ARBA00004123"/>
    </source>
</evidence>
<feature type="domain" description="Homologous-pairing protein 2 winged helix" evidence="9">
    <location>
        <begin position="9"/>
        <end position="68"/>
    </location>
</feature>
<evidence type="ECO:0000256" key="4">
    <source>
        <dbReference type="ARBA" id="ARBA00023054"/>
    </source>
</evidence>
<dbReference type="GO" id="GO:0000709">
    <property type="term" value="P:meiotic joint molecule formation"/>
    <property type="evidence" value="ECO:0007669"/>
    <property type="project" value="TreeGrafter"/>
</dbReference>
<dbReference type="GO" id="GO:0120230">
    <property type="term" value="F:recombinase activator activity"/>
    <property type="evidence" value="ECO:0007669"/>
    <property type="project" value="TreeGrafter"/>
</dbReference>
<dbReference type="EMBL" id="JAVRJZ010000011">
    <property type="protein sequence ID" value="KAK2717106.1"/>
    <property type="molecule type" value="Genomic_DNA"/>
</dbReference>
<evidence type="ECO:0000256" key="7">
    <source>
        <dbReference type="ARBA" id="ARBA00023254"/>
    </source>
</evidence>
<dbReference type="PANTHER" id="PTHR15938">
    <property type="entry name" value="TBP-1 INTERACTING PROTEIN"/>
    <property type="match status" value="1"/>
</dbReference>
<dbReference type="GO" id="GO:0003690">
    <property type="term" value="F:double-stranded DNA binding"/>
    <property type="evidence" value="ECO:0007669"/>
    <property type="project" value="TreeGrafter"/>
</dbReference>
<dbReference type="GO" id="GO:0010774">
    <property type="term" value="P:meiotic strand invasion involved in reciprocal meiotic recombination"/>
    <property type="evidence" value="ECO:0007669"/>
    <property type="project" value="TreeGrafter"/>
</dbReference>
<name>A0AA88I2Q5_ARTSF</name>
<sequence>MSKSKDGNAVEGVLKYLIGQNRPYSVNDVVQNLHKEFGKTAVQKAVDVLVMEKKLKEKTYGKQKVYCVDQNLFPEIDEKELAQMDAEIAKLTEEIKKEELESKKVDQQLKELNSTLTTQEAKKSLNEISAQIEKLKVKLKSLSETQIQIPEEEKRQIQTENESSVKAWRKRKRICMDIAESILENYPKPKRELLEEMGIETDEELGLQLPKQ</sequence>
<comment type="subcellular location">
    <subcellularLocation>
        <location evidence="1">Nucleus</location>
    </subcellularLocation>
</comment>
<evidence type="ECO:0000256" key="6">
    <source>
        <dbReference type="ARBA" id="ARBA00023242"/>
    </source>
</evidence>
<organism evidence="11 12">
    <name type="scientific">Artemia franciscana</name>
    <name type="common">Brine shrimp</name>
    <name type="synonym">Artemia sanfranciscana</name>
    <dbReference type="NCBI Taxonomy" id="6661"/>
    <lineage>
        <taxon>Eukaryota</taxon>
        <taxon>Metazoa</taxon>
        <taxon>Ecdysozoa</taxon>
        <taxon>Arthropoda</taxon>
        <taxon>Crustacea</taxon>
        <taxon>Branchiopoda</taxon>
        <taxon>Anostraca</taxon>
        <taxon>Artemiidae</taxon>
        <taxon>Artemia</taxon>
    </lineage>
</organism>
<comment type="caution">
    <text evidence="11">The sequence shown here is derived from an EMBL/GenBank/DDBJ whole genome shotgun (WGS) entry which is preliminary data.</text>
</comment>